<accession>A0A699J2Q7</accession>
<feature type="compositionally biased region" description="Pro residues" evidence="2">
    <location>
        <begin position="609"/>
        <end position="619"/>
    </location>
</feature>
<evidence type="ECO:0000256" key="2">
    <source>
        <dbReference type="SAM" id="MobiDB-lite"/>
    </source>
</evidence>
<organism evidence="3">
    <name type="scientific">Tanacetum cinerariifolium</name>
    <name type="common">Dalmatian daisy</name>
    <name type="synonym">Chrysanthemum cinerariifolium</name>
    <dbReference type="NCBI Taxonomy" id="118510"/>
    <lineage>
        <taxon>Eukaryota</taxon>
        <taxon>Viridiplantae</taxon>
        <taxon>Streptophyta</taxon>
        <taxon>Embryophyta</taxon>
        <taxon>Tracheophyta</taxon>
        <taxon>Spermatophyta</taxon>
        <taxon>Magnoliopsida</taxon>
        <taxon>eudicotyledons</taxon>
        <taxon>Gunneridae</taxon>
        <taxon>Pentapetalae</taxon>
        <taxon>asterids</taxon>
        <taxon>campanulids</taxon>
        <taxon>Asterales</taxon>
        <taxon>Asteraceae</taxon>
        <taxon>Asteroideae</taxon>
        <taxon>Anthemideae</taxon>
        <taxon>Anthemidinae</taxon>
        <taxon>Tanacetum</taxon>
    </lineage>
</organism>
<feature type="region of interest" description="Disordered" evidence="2">
    <location>
        <begin position="80"/>
        <end position="229"/>
    </location>
</feature>
<feature type="compositionally biased region" description="Low complexity" evidence="2">
    <location>
        <begin position="623"/>
        <end position="635"/>
    </location>
</feature>
<gene>
    <name evidence="3" type="ORF">Tci_578166</name>
</gene>
<feature type="compositionally biased region" description="Basic and acidic residues" evidence="2">
    <location>
        <begin position="131"/>
        <end position="140"/>
    </location>
</feature>
<evidence type="ECO:0000256" key="1">
    <source>
        <dbReference type="SAM" id="Coils"/>
    </source>
</evidence>
<evidence type="ECO:0000313" key="3">
    <source>
        <dbReference type="EMBL" id="GFA06194.1"/>
    </source>
</evidence>
<feature type="region of interest" description="Disordered" evidence="2">
    <location>
        <begin position="561"/>
        <end position="663"/>
    </location>
</feature>
<sequence length="663" mass="72962">MADVNVNSPAGQAPTMAPPVPTDDQILPHIRWVPIGKSNCYLDVEKSQCNPIYKTAVDILKHTNFFRAFTASSTIPSIYIQQSHQSTKTVRKPKPTAPKAPPRPSVSKPVSSTQAEPKSAPAKTQGKKHKLTTEISDKPSKAIKSGHGFVSKKCKPISTPKSMDESVAEDVPAKEPRVDDEEAVVIREPESEKYHPLPEVPGKGKANVTEEQVAHDLLNLQKPKRKSPAHQYIFQRHTSTPTRSSGHDESSSLYAELGLTDSEEETEEAGSNPDEQAESKGQAGPDPGNAKESQPMPCLVVHAGSDREHMDLDVQENLKLTVEEHVLLEEPASSSGTLSSLQHLTKDLSFGDLFFSDKPLKADNDKATVETEVESMVSVTIQQDMYSIPPMTSPIINLTSRPESPKVHQQLKATPTETTTTTTTSLLPPYQHQQSTTDAMIMKRIGDLKHIMVNLIQENKKLEQRLDSHGARLYTLEKLDIPHQVSKAVNEVVTDAVDWAMQAPLRNRFRDLPEADMKEILHQRMWETDSYKSHEDHMQLYEALKKSMNCDHSEELAKDLAEARKKKKESRESSKMPHGSPPHQPPPPPPPAGPSEALRSPRASGSSQVPPPPPPPPSTNPESQSKGSAAPSSSKTDASAEYQAWTTTDIRLRPSISLTPADL</sequence>
<proteinExistence type="predicted"/>
<feature type="compositionally biased region" description="Basic and acidic residues" evidence="2">
    <location>
        <begin position="184"/>
        <end position="196"/>
    </location>
</feature>
<reference evidence="3" key="1">
    <citation type="journal article" date="2019" name="Sci. Rep.">
        <title>Draft genome of Tanacetum cinerariifolium, the natural source of mosquito coil.</title>
        <authorList>
            <person name="Yamashiro T."/>
            <person name="Shiraishi A."/>
            <person name="Satake H."/>
            <person name="Nakayama K."/>
        </authorList>
    </citation>
    <scope>NUCLEOTIDE SEQUENCE</scope>
</reference>
<feature type="coiled-coil region" evidence="1">
    <location>
        <begin position="445"/>
        <end position="472"/>
    </location>
</feature>
<feature type="compositionally biased region" description="Pro residues" evidence="2">
    <location>
        <begin position="579"/>
        <end position="593"/>
    </location>
</feature>
<feature type="compositionally biased region" description="Polar residues" evidence="2">
    <location>
        <begin position="1"/>
        <end position="10"/>
    </location>
</feature>
<feature type="region of interest" description="Disordered" evidence="2">
    <location>
        <begin position="1"/>
        <end position="22"/>
    </location>
</feature>
<feature type="region of interest" description="Disordered" evidence="2">
    <location>
        <begin position="260"/>
        <end position="295"/>
    </location>
</feature>
<feature type="compositionally biased region" description="Low complexity" evidence="2">
    <location>
        <begin position="414"/>
        <end position="424"/>
    </location>
</feature>
<feature type="compositionally biased region" description="Basic and acidic residues" evidence="2">
    <location>
        <begin position="561"/>
        <end position="575"/>
    </location>
</feature>
<feature type="region of interest" description="Disordered" evidence="2">
    <location>
        <begin position="412"/>
        <end position="433"/>
    </location>
</feature>
<comment type="caution">
    <text evidence="3">The sequence shown here is derived from an EMBL/GenBank/DDBJ whole genome shotgun (WGS) entry which is preliminary data.</text>
</comment>
<name>A0A699J2Q7_TANCI</name>
<protein>
    <submittedName>
        <fullName evidence="3">Uncharacterized protein</fullName>
    </submittedName>
</protein>
<dbReference type="AlphaFoldDB" id="A0A699J2Q7"/>
<feature type="compositionally biased region" description="Pro residues" evidence="2">
    <location>
        <begin position="95"/>
        <end position="104"/>
    </location>
</feature>
<dbReference type="EMBL" id="BKCJ010363051">
    <property type="protein sequence ID" value="GFA06194.1"/>
    <property type="molecule type" value="Genomic_DNA"/>
</dbReference>
<keyword evidence="1" id="KW-0175">Coiled coil</keyword>